<dbReference type="RefSeq" id="WP_016197100.1">
    <property type="nucleotide sequence ID" value="NZ_AQPN01000139.1"/>
</dbReference>
<sequence length="53" mass="6226">MSCDFKIKAKQDMVQTYHIALQEIKRFNVQYTGDDTGRKFKLAILGIWMKMAN</sequence>
<dbReference type="EMBL" id="AQPN01000139">
    <property type="protein sequence ID" value="EOR92977.1"/>
    <property type="molecule type" value="Genomic_DNA"/>
</dbReference>
<organism evidence="1 2">
    <name type="scientific">Arcticibacter svalbardensis MN12-7</name>
    <dbReference type="NCBI Taxonomy" id="1150600"/>
    <lineage>
        <taxon>Bacteria</taxon>
        <taxon>Pseudomonadati</taxon>
        <taxon>Bacteroidota</taxon>
        <taxon>Sphingobacteriia</taxon>
        <taxon>Sphingobacteriales</taxon>
        <taxon>Sphingobacteriaceae</taxon>
        <taxon>Arcticibacter</taxon>
    </lineage>
</organism>
<name>R9GMA9_9SPHI</name>
<comment type="caution">
    <text evidence="1">The sequence shown here is derived from an EMBL/GenBank/DDBJ whole genome shotgun (WGS) entry which is preliminary data.</text>
</comment>
<dbReference type="AlphaFoldDB" id="R9GMA9"/>
<evidence type="ECO:0000313" key="1">
    <source>
        <dbReference type="EMBL" id="EOR92977.1"/>
    </source>
</evidence>
<accession>R9GMA9</accession>
<protein>
    <submittedName>
        <fullName evidence="1">Uncharacterized protein</fullName>
    </submittedName>
</protein>
<dbReference type="Proteomes" id="UP000014174">
    <property type="component" value="Unassembled WGS sequence"/>
</dbReference>
<gene>
    <name evidence="1" type="ORF">ADIARSV_3875</name>
</gene>
<reference evidence="1 2" key="1">
    <citation type="journal article" date="2013" name="Genome Announc.">
        <title>Draft Genome Sequence of Arcticibacter svalbardensis Strain MN12-7T, a Member of the Family Sphingobacteriaceae Isolated from an Arctic Soil Sample.</title>
        <authorList>
            <person name="Shivaji S."/>
            <person name="Ara S."/>
            <person name="Prasad S."/>
            <person name="Manasa B.P."/>
            <person name="Begum Z."/>
            <person name="Singh A."/>
            <person name="Kumar Pinnaka A."/>
        </authorList>
    </citation>
    <scope>NUCLEOTIDE SEQUENCE [LARGE SCALE GENOMIC DNA]</scope>
    <source>
        <strain evidence="1 2">MN12-7</strain>
    </source>
</reference>
<dbReference type="STRING" id="1150600.ADIARSV_3875"/>
<keyword evidence="2" id="KW-1185">Reference proteome</keyword>
<evidence type="ECO:0000313" key="2">
    <source>
        <dbReference type="Proteomes" id="UP000014174"/>
    </source>
</evidence>
<proteinExistence type="predicted"/>